<dbReference type="EMBL" id="CP170721">
    <property type="protein sequence ID" value="XIA16928.1"/>
    <property type="molecule type" value="Genomic_DNA"/>
</dbReference>
<keyword evidence="2" id="KW-0732">Signal</keyword>
<reference evidence="3" key="1">
    <citation type="submission" date="2024-10" db="EMBL/GenBank/DDBJ databases">
        <authorList>
            <person name="Lesea H.P."/>
            <person name="Kuehl J.V."/>
            <person name="Chandonia J.-M."/>
        </authorList>
    </citation>
    <scope>NUCLEOTIDE SEQUENCE</scope>
    <source>
        <strain evidence="3">FW102-FHT14D07</strain>
    </source>
</reference>
<evidence type="ECO:0000256" key="1">
    <source>
        <dbReference type="SAM" id="MobiDB-lite"/>
    </source>
</evidence>
<proteinExistence type="predicted"/>
<gene>
    <name evidence="3" type="ORF">ACFYG5_10095</name>
</gene>
<evidence type="ECO:0000313" key="3">
    <source>
        <dbReference type="EMBL" id="XIA16928.1"/>
    </source>
</evidence>
<name>A0AB74UQT0_9GAMM</name>
<accession>A0AB74UQT0</accession>
<feature type="chain" id="PRO_5044493270" evidence="2">
    <location>
        <begin position="25"/>
        <end position="144"/>
    </location>
</feature>
<sequence length="144" mass="16847">MKKLLALSVACGTMLMLAGSPVLAQEHGRGHDRDRHGQNDRDRSYDHDGDRYVRYDRDNDQGRGHGRGHGRYKNWHDRGRHEGWYKRGGYLPVEYRSTRYVVYDWRDARLREPPRGYHWVRSDNGDFLLVAIATGVIVDLLLNQ</sequence>
<feature type="signal peptide" evidence="2">
    <location>
        <begin position="1"/>
        <end position="24"/>
    </location>
</feature>
<dbReference type="Gene3D" id="3.10.450.160">
    <property type="entry name" value="inner membrane protein cigr"/>
    <property type="match status" value="1"/>
</dbReference>
<dbReference type="InterPro" id="IPR024572">
    <property type="entry name" value="RcnB"/>
</dbReference>
<evidence type="ECO:0000256" key="2">
    <source>
        <dbReference type="SAM" id="SignalP"/>
    </source>
</evidence>
<dbReference type="RefSeq" id="WP_395117475.1">
    <property type="nucleotide sequence ID" value="NZ_CP170721.1"/>
</dbReference>
<dbReference type="AlphaFoldDB" id="A0AB74UQT0"/>
<feature type="compositionally biased region" description="Basic and acidic residues" evidence="1">
    <location>
        <begin position="26"/>
        <end position="63"/>
    </location>
</feature>
<organism evidence="3">
    <name type="scientific">Rhodanobacter sp. FW102-FHT14D07</name>
    <dbReference type="NCBI Taxonomy" id="3351462"/>
    <lineage>
        <taxon>Bacteria</taxon>
        <taxon>Pseudomonadati</taxon>
        <taxon>Pseudomonadota</taxon>
        <taxon>Gammaproteobacteria</taxon>
        <taxon>Lysobacterales</taxon>
        <taxon>Rhodanobacteraceae</taxon>
        <taxon>Rhodanobacter</taxon>
    </lineage>
</organism>
<protein>
    <submittedName>
        <fullName evidence="3">RcnB family protein</fullName>
    </submittedName>
</protein>
<feature type="region of interest" description="Disordered" evidence="1">
    <location>
        <begin position="26"/>
        <end position="71"/>
    </location>
</feature>
<dbReference type="Pfam" id="PF11776">
    <property type="entry name" value="RcnB"/>
    <property type="match status" value="1"/>
</dbReference>